<accession>A0A0E9RAH3</accession>
<dbReference type="AlphaFoldDB" id="A0A0E9RAH3"/>
<organism evidence="1">
    <name type="scientific">Anguilla anguilla</name>
    <name type="common">European freshwater eel</name>
    <name type="synonym">Muraena anguilla</name>
    <dbReference type="NCBI Taxonomy" id="7936"/>
    <lineage>
        <taxon>Eukaryota</taxon>
        <taxon>Metazoa</taxon>
        <taxon>Chordata</taxon>
        <taxon>Craniata</taxon>
        <taxon>Vertebrata</taxon>
        <taxon>Euteleostomi</taxon>
        <taxon>Actinopterygii</taxon>
        <taxon>Neopterygii</taxon>
        <taxon>Teleostei</taxon>
        <taxon>Anguilliformes</taxon>
        <taxon>Anguillidae</taxon>
        <taxon>Anguilla</taxon>
    </lineage>
</organism>
<sequence>MKFDKRSATRRFLRMFN</sequence>
<name>A0A0E9RAH3_ANGAN</name>
<evidence type="ECO:0000313" key="1">
    <source>
        <dbReference type="EMBL" id="JAH25767.1"/>
    </source>
</evidence>
<dbReference type="EMBL" id="GBXM01082810">
    <property type="protein sequence ID" value="JAH25767.1"/>
    <property type="molecule type" value="Transcribed_RNA"/>
</dbReference>
<protein>
    <submittedName>
        <fullName evidence="1">Uncharacterized protein</fullName>
    </submittedName>
</protein>
<reference evidence="1" key="2">
    <citation type="journal article" date="2015" name="Fish Shellfish Immunol.">
        <title>Early steps in the European eel (Anguilla anguilla)-Vibrio vulnificus interaction in the gills: Role of the RtxA13 toxin.</title>
        <authorList>
            <person name="Callol A."/>
            <person name="Pajuelo D."/>
            <person name="Ebbesson L."/>
            <person name="Teles M."/>
            <person name="MacKenzie S."/>
            <person name="Amaro C."/>
        </authorList>
    </citation>
    <scope>NUCLEOTIDE SEQUENCE</scope>
</reference>
<proteinExistence type="predicted"/>
<reference evidence="1" key="1">
    <citation type="submission" date="2014-11" db="EMBL/GenBank/DDBJ databases">
        <authorList>
            <person name="Amaro Gonzalez C."/>
        </authorList>
    </citation>
    <scope>NUCLEOTIDE SEQUENCE</scope>
</reference>